<organism evidence="1 2">
    <name type="scientific">Bremia lactucae</name>
    <name type="common">Lettuce downy mildew</name>
    <dbReference type="NCBI Taxonomy" id="4779"/>
    <lineage>
        <taxon>Eukaryota</taxon>
        <taxon>Sar</taxon>
        <taxon>Stramenopiles</taxon>
        <taxon>Oomycota</taxon>
        <taxon>Peronosporomycetes</taxon>
        <taxon>Peronosporales</taxon>
        <taxon>Peronosporaceae</taxon>
        <taxon>Bremia</taxon>
    </lineage>
</organism>
<evidence type="ECO:0000313" key="2">
    <source>
        <dbReference type="Proteomes" id="UP000294530"/>
    </source>
</evidence>
<dbReference type="KEGG" id="blac:94350440"/>
<evidence type="ECO:0000313" key="1">
    <source>
        <dbReference type="EMBL" id="TDH65502.1"/>
    </source>
</evidence>
<comment type="caution">
    <text evidence="1">The sequence shown here is derived from an EMBL/GenBank/DDBJ whole genome shotgun (WGS) entry which is preliminary data.</text>
</comment>
<sequence length="381" mass="43716">MLKIKVLSKKVFNRDSYGGAVKSFTLKVLPSLTGDEIDIRPFMKWFKKIKGHLPGNPELAYATTAVLLSEKLSKWDAARVWAKFSVEDVKSSGLLKKVLFKVWGSQKIGFEELLSTVTWNENYGLAISTFAAPAFGMIYEFMTQQTKNEMLVFNSFVDLFKARFPNGNIKSLIHEGRRVIKRKINLSQTYYLDVFVEFLTRNVIYDDASLIFHDISLLSSYDVIQTASSQLRTLLVGVTDVSRFADQLVNELFSQKKDVELFLVMHVRIFGKKYPDFKSAVFKLLSTKWVNQHDVPARTVKLFKKMQLHKAPIDANMSTRRTLRFIIWINFIYLANNYNGLGSKTICEEILRHADHIATTDVLLEAFSYAQQLLSKPIDFS</sequence>
<accession>A0A976FET8</accession>
<dbReference type="RefSeq" id="XP_067815001.1">
    <property type="nucleotide sequence ID" value="XM_067964769.1"/>
</dbReference>
<proteinExistence type="predicted"/>
<gene>
    <name evidence="1" type="ORF">CCR75_006701</name>
</gene>
<dbReference type="Proteomes" id="UP000294530">
    <property type="component" value="Unassembled WGS sequence"/>
</dbReference>
<dbReference type="EMBL" id="SHOA02000013">
    <property type="protein sequence ID" value="TDH65502.1"/>
    <property type="molecule type" value="Genomic_DNA"/>
</dbReference>
<dbReference type="GeneID" id="94350440"/>
<keyword evidence="2" id="KW-1185">Reference proteome</keyword>
<reference evidence="1 2" key="1">
    <citation type="journal article" date="2021" name="Genome Biol.">
        <title>AFLAP: assembly-free linkage analysis pipeline using k-mers from genome sequencing data.</title>
        <authorList>
            <person name="Fletcher K."/>
            <person name="Zhang L."/>
            <person name="Gil J."/>
            <person name="Han R."/>
            <person name="Cavanaugh K."/>
            <person name="Michelmore R."/>
        </authorList>
    </citation>
    <scope>NUCLEOTIDE SEQUENCE [LARGE SCALE GENOMIC DNA]</scope>
    <source>
        <strain evidence="1 2">SF5</strain>
    </source>
</reference>
<dbReference type="AlphaFoldDB" id="A0A976FET8"/>
<protein>
    <submittedName>
        <fullName evidence="1">Uncharacterized protein</fullName>
    </submittedName>
</protein>
<name>A0A976FET8_BRELC</name>